<name>A0A853J8G2_9GAMM</name>
<evidence type="ECO:0008006" key="3">
    <source>
        <dbReference type="Google" id="ProtNLM"/>
    </source>
</evidence>
<gene>
    <name evidence="1" type="ORF">H0E84_01370</name>
</gene>
<proteinExistence type="predicted"/>
<dbReference type="Proteomes" id="UP000578091">
    <property type="component" value="Unassembled WGS sequence"/>
</dbReference>
<sequence>MHASPDQDDGRHDFDFSHGRWRVRNERLGARLCGCRDWDRFDAEVSCRPVLGGLGNTDEFCSDWQGGLLGMTLRLFNPQARQWSIYWASNRAGELEAPVTGGFVDGVGTFHGLDRHQGRMVLARFIWSDIAADGAHWQQALSADGGASWETNWHMYFTRMPA</sequence>
<protein>
    <recommendedName>
        <fullName evidence="3">DUF1579 domain-containing protein</fullName>
    </recommendedName>
</protein>
<comment type="caution">
    <text evidence="1">The sequence shown here is derived from an EMBL/GenBank/DDBJ whole genome shotgun (WGS) entry which is preliminary data.</text>
</comment>
<keyword evidence="2" id="KW-1185">Reference proteome</keyword>
<dbReference type="RefSeq" id="WP_180676823.1">
    <property type="nucleotide sequence ID" value="NZ_JACCKA010000009.1"/>
</dbReference>
<accession>A0A853J8G2</accession>
<dbReference type="AlphaFoldDB" id="A0A853J8G2"/>
<evidence type="ECO:0000313" key="1">
    <source>
        <dbReference type="EMBL" id="NZA25024.1"/>
    </source>
</evidence>
<organism evidence="1 2">
    <name type="scientific">Luteimonas salinisoli</name>
    <dbReference type="NCBI Taxonomy" id="2752307"/>
    <lineage>
        <taxon>Bacteria</taxon>
        <taxon>Pseudomonadati</taxon>
        <taxon>Pseudomonadota</taxon>
        <taxon>Gammaproteobacteria</taxon>
        <taxon>Lysobacterales</taxon>
        <taxon>Lysobacteraceae</taxon>
        <taxon>Luteimonas</taxon>
    </lineage>
</organism>
<reference evidence="1 2" key="1">
    <citation type="submission" date="2020-07" db="EMBL/GenBank/DDBJ databases">
        <title>Luteimonas sp. SJ-92.</title>
        <authorList>
            <person name="Huang X.-X."/>
            <person name="Xu L."/>
            <person name="Sun J.-Q."/>
        </authorList>
    </citation>
    <scope>NUCLEOTIDE SEQUENCE [LARGE SCALE GENOMIC DNA]</scope>
    <source>
        <strain evidence="1 2">SJ-92</strain>
    </source>
</reference>
<evidence type="ECO:0000313" key="2">
    <source>
        <dbReference type="Proteomes" id="UP000578091"/>
    </source>
</evidence>
<dbReference type="EMBL" id="JACCKA010000009">
    <property type="protein sequence ID" value="NZA25024.1"/>
    <property type="molecule type" value="Genomic_DNA"/>
</dbReference>